<protein>
    <recommendedName>
        <fullName evidence="4">EpsG family protein</fullName>
    </recommendedName>
</protein>
<feature type="transmembrane region" description="Helical" evidence="1">
    <location>
        <begin position="127"/>
        <end position="143"/>
    </location>
</feature>
<feature type="transmembrane region" description="Helical" evidence="1">
    <location>
        <begin position="338"/>
        <end position="357"/>
    </location>
</feature>
<dbReference type="Proteomes" id="UP000576792">
    <property type="component" value="Unassembled WGS sequence"/>
</dbReference>
<keyword evidence="1" id="KW-1133">Transmembrane helix</keyword>
<accession>A0A846RZ38</accession>
<evidence type="ECO:0000256" key="1">
    <source>
        <dbReference type="SAM" id="Phobius"/>
    </source>
</evidence>
<keyword evidence="1" id="KW-0472">Membrane</keyword>
<dbReference type="InterPro" id="IPR049458">
    <property type="entry name" value="EpsG-like"/>
</dbReference>
<feature type="transmembrane region" description="Helical" evidence="1">
    <location>
        <begin position="314"/>
        <end position="331"/>
    </location>
</feature>
<feature type="transmembrane region" description="Helical" evidence="1">
    <location>
        <begin position="103"/>
        <end position="121"/>
    </location>
</feature>
<dbReference type="Pfam" id="PF14897">
    <property type="entry name" value="EpsG"/>
    <property type="match status" value="1"/>
</dbReference>
<gene>
    <name evidence="2" type="ORF">BKA07_000978</name>
</gene>
<keyword evidence="1" id="KW-0812">Transmembrane</keyword>
<evidence type="ECO:0008006" key="4">
    <source>
        <dbReference type="Google" id="ProtNLM"/>
    </source>
</evidence>
<dbReference type="AlphaFoldDB" id="A0A846RZ38"/>
<feature type="transmembrane region" description="Helical" evidence="1">
    <location>
        <begin position="175"/>
        <end position="200"/>
    </location>
</feature>
<keyword evidence="3" id="KW-1185">Reference proteome</keyword>
<evidence type="ECO:0000313" key="3">
    <source>
        <dbReference type="Proteomes" id="UP000576792"/>
    </source>
</evidence>
<feature type="transmembrane region" description="Helical" evidence="1">
    <location>
        <begin position="288"/>
        <end position="308"/>
    </location>
</feature>
<dbReference type="EMBL" id="JAATJN010000001">
    <property type="protein sequence ID" value="NJC55943.1"/>
    <property type="molecule type" value="Genomic_DNA"/>
</dbReference>
<evidence type="ECO:0000313" key="2">
    <source>
        <dbReference type="EMBL" id="NJC55943.1"/>
    </source>
</evidence>
<name>A0A846RZ38_9MICO</name>
<organism evidence="2 3">
    <name type="scientific">Brevibacterium marinum</name>
    <dbReference type="NCBI Taxonomy" id="418643"/>
    <lineage>
        <taxon>Bacteria</taxon>
        <taxon>Bacillati</taxon>
        <taxon>Actinomycetota</taxon>
        <taxon>Actinomycetes</taxon>
        <taxon>Micrococcales</taxon>
        <taxon>Brevibacteriaceae</taxon>
        <taxon>Brevibacterium</taxon>
    </lineage>
</organism>
<feature type="transmembrane region" description="Helical" evidence="1">
    <location>
        <begin position="207"/>
        <end position="224"/>
    </location>
</feature>
<reference evidence="2 3" key="1">
    <citation type="submission" date="2020-03" db="EMBL/GenBank/DDBJ databases">
        <title>Sequencing the genomes of 1000 actinobacteria strains.</title>
        <authorList>
            <person name="Klenk H.-P."/>
        </authorList>
    </citation>
    <scope>NUCLEOTIDE SEQUENCE [LARGE SCALE GENOMIC DNA]</scope>
    <source>
        <strain evidence="2 3">DSM 18964</strain>
    </source>
</reference>
<comment type="caution">
    <text evidence="2">The sequence shown here is derived from an EMBL/GenBank/DDBJ whole genome shotgun (WGS) entry which is preliminary data.</text>
</comment>
<feature type="transmembrane region" description="Helical" evidence="1">
    <location>
        <begin position="259"/>
        <end position="276"/>
    </location>
</feature>
<dbReference type="RefSeq" id="WP_167949898.1">
    <property type="nucleotide sequence ID" value="NZ_BAAAPQ010000026.1"/>
</dbReference>
<proteinExistence type="predicted"/>
<sequence>MITAWFVLVTVWVLAFTALGQLRYVRHWSNAVFPLASLICINTYVAAQGNFDIIDKSRYALEFESLSFAPFGEVFDSFVTEGREPAFLLFNWTIGLFTHDARVFFMIAAAACSLMLAITLWVMLGTGWQTTVVFYLTFCFGFFTNYSSFLLRQGLSISFLLLAAALVFRRAKVRWVVLLLLIGLLFHWSAAVAAILILALRLFRLRLSILLAVWCLLTVTYLTGSNETLAGPLGNVFSDIETYSDPEVIVEYTGGTNRLDFWVMSAVPVIFGYVAVKKLTFLPDWYSTLVKAYVLLNCYYIALGFLYFGDRLAVYSWSLTPLVMAVPFLGYEGRGQMLLKPGLVIGLLIWAAYFGTFENFSIR</sequence>